<evidence type="ECO:0000256" key="1">
    <source>
        <dbReference type="SAM" id="Phobius"/>
    </source>
</evidence>
<proteinExistence type="predicted"/>
<keyword evidence="3" id="KW-1185">Reference proteome</keyword>
<feature type="transmembrane region" description="Helical" evidence="1">
    <location>
        <begin position="157"/>
        <end position="174"/>
    </location>
</feature>
<dbReference type="PANTHER" id="PTHR35288">
    <property type="entry name" value="TAIL FIBER"/>
    <property type="match status" value="1"/>
</dbReference>
<sequence>MRLFNSHQQTGDAFIAGMASSKKWATTISRTASSLYFLLIFTQVPLFRVPCRGSSLSSSSSPSCTTPLELTCSQLLSSQVFPAPVVELLLYPGAIAKAIFKNKPIPEFRSLPKIYKFIRMKTPPASPFTSDLHRLEVIAGSYLAVGGAMMGMVRPGSGRMSLFGCLVAMWGIVWRKSSYYNHNKQYSRVYPTMFLAVLLAFLSVRKDVRRIVRCVKAQGNPSWKKKSKRR</sequence>
<keyword evidence="1" id="KW-1133">Transmembrane helix</keyword>
<evidence type="ECO:0000313" key="3">
    <source>
        <dbReference type="Proteomes" id="UP000685013"/>
    </source>
</evidence>
<keyword evidence="1" id="KW-0472">Membrane</keyword>
<feature type="non-terminal residue" evidence="2">
    <location>
        <position position="1"/>
    </location>
</feature>
<dbReference type="PANTHER" id="PTHR35288:SF2">
    <property type="entry name" value="TRANSMEMBRANE PROTEIN"/>
    <property type="match status" value="1"/>
</dbReference>
<protein>
    <submittedName>
        <fullName evidence="2">Uncharacterized protein</fullName>
    </submittedName>
</protein>
<organism evidence="2 3">
    <name type="scientific">Cucurbita argyrosperma subsp. sororia</name>
    <dbReference type="NCBI Taxonomy" id="37648"/>
    <lineage>
        <taxon>Eukaryota</taxon>
        <taxon>Viridiplantae</taxon>
        <taxon>Streptophyta</taxon>
        <taxon>Embryophyta</taxon>
        <taxon>Tracheophyta</taxon>
        <taxon>Spermatophyta</taxon>
        <taxon>Magnoliopsida</taxon>
        <taxon>eudicotyledons</taxon>
        <taxon>Gunneridae</taxon>
        <taxon>Pentapetalae</taxon>
        <taxon>rosids</taxon>
        <taxon>fabids</taxon>
        <taxon>Cucurbitales</taxon>
        <taxon>Cucurbitaceae</taxon>
        <taxon>Cucurbiteae</taxon>
        <taxon>Cucurbita</taxon>
    </lineage>
</organism>
<dbReference type="AlphaFoldDB" id="A0AAV6M6C1"/>
<feature type="transmembrane region" description="Helical" evidence="1">
    <location>
        <begin position="186"/>
        <end position="204"/>
    </location>
</feature>
<reference evidence="2 3" key="1">
    <citation type="journal article" date="2021" name="Hortic Res">
        <title>The domestication of Cucurbita argyrosperma as revealed by the genome of its wild relative.</title>
        <authorList>
            <person name="Barrera-Redondo J."/>
            <person name="Sanchez-de la Vega G."/>
            <person name="Aguirre-Liguori J.A."/>
            <person name="Castellanos-Morales G."/>
            <person name="Gutierrez-Guerrero Y.T."/>
            <person name="Aguirre-Dugua X."/>
            <person name="Aguirre-Planter E."/>
            <person name="Tenaillon M.I."/>
            <person name="Lira-Saade R."/>
            <person name="Eguiarte L.E."/>
        </authorList>
    </citation>
    <scope>NUCLEOTIDE SEQUENCE [LARGE SCALE GENOMIC DNA]</scope>
    <source>
        <strain evidence="2">JBR-2021</strain>
    </source>
</reference>
<name>A0AAV6M6C1_9ROSI</name>
<dbReference type="EMBL" id="JAGKQH010000017">
    <property type="protein sequence ID" value="KAG6575585.1"/>
    <property type="molecule type" value="Genomic_DNA"/>
</dbReference>
<accession>A0AAV6M6C1</accession>
<gene>
    <name evidence="2" type="ORF">SDJN03_26224</name>
</gene>
<dbReference type="Proteomes" id="UP000685013">
    <property type="component" value="Chromosome 17"/>
</dbReference>
<comment type="caution">
    <text evidence="2">The sequence shown here is derived from an EMBL/GenBank/DDBJ whole genome shotgun (WGS) entry which is preliminary data.</text>
</comment>
<evidence type="ECO:0000313" key="2">
    <source>
        <dbReference type="EMBL" id="KAG6575585.1"/>
    </source>
</evidence>
<keyword evidence="1" id="KW-0812">Transmembrane</keyword>